<dbReference type="GO" id="GO:0003677">
    <property type="term" value="F:DNA binding"/>
    <property type="evidence" value="ECO:0007669"/>
    <property type="project" value="UniProtKB-KW"/>
</dbReference>
<evidence type="ECO:0000313" key="5">
    <source>
        <dbReference type="EMBL" id="TKT89354.1"/>
    </source>
</evidence>
<keyword evidence="1" id="KW-0805">Transcription regulation</keyword>
<keyword evidence="6" id="KW-1185">Reference proteome</keyword>
<dbReference type="PROSITE" id="PS51118">
    <property type="entry name" value="HTH_HXLR"/>
    <property type="match status" value="1"/>
</dbReference>
<protein>
    <submittedName>
        <fullName evidence="5">Helix-turn-helix transcriptional regulator</fullName>
    </submittedName>
</protein>
<dbReference type="InterPro" id="IPR036390">
    <property type="entry name" value="WH_DNA-bd_sf"/>
</dbReference>
<evidence type="ECO:0000256" key="2">
    <source>
        <dbReference type="ARBA" id="ARBA00023125"/>
    </source>
</evidence>
<dbReference type="PANTHER" id="PTHR33204:SF29">
    <property type="entry name" value="TRANSCRIPTIONAL REGULATOR"/>
    <property type="match status" value="1"/>
</dbReference>
<dbReference type="PANTHER" id="PTHR33204">
    <property type="entry name" value="TRANSCRIPTIONAL REGULATOR, MARR FAMILY"/>
    <property type="match status" value="1"/>
</dbReference>
<sequence length="121" mass="13988">MANGTEFTAHCRAQMQAVQDTQDVIGGKWKIKILTILYFGKTHFMELQRRVQGIGSKMLSQELRDLEMNGLVKRTVCDTRPITVEYELTPYGCTLKNIIGDMEKWGRKHRQKLIDDEKEGK</sequence>
<evidence type="ECO:0000259" key="4">
    <source>
        <dbReference type="PROSITE" id="PS51118"/>
    </source>
</evidence>
<accession>A0A4U6D5P6</accession>
<dbReference type="SUPFAM" id="SSF46785">
    <property type="entry name" value="Winged helix' DNA-binding domain"/>
    <property type="match status" value="1"/>
</dbReference>
<dbReference type="RefSeq" id="WP_137342491.1">
    <property type="nucleotide sequence ID" value="NZ_BSQH01000015.1"/>
</dbReference>
<evidence type="ECO:0000256" key="3">
    <source>
        <dbReference type="ARBA" id="ARBA00023163"/>
    </source>
</evidence>
<feature type="domain" description="HTH hxlR-type" evidence="4">
    <location>
        <begin position="11"/>
        <end position="114"/>
    </location>
</feature>
<comment type="caution">
    <text evidence="5">The sequence shown here is derived from an EMBL/GenBank/DDBJ whole genome shotgun (WGS) entry which is preliminary data.</text>
</comment>
<dbReference type="Gene3D" id="1.10.10.10">
    <property type="entry name" value="Winged helix-like DNA-binding domain superfamily/Winged helix DNA-binding domain"/>
    <property type="match status" value="1"/>
</dbReference>
<dbReference type="Pfam" id="PF01638">
    <property type="entry name" value="HxlR"/>
    <property type="match status" value="1"/>
</dbReference>
<keyword evidence="3" id="KW-0804">Transcription</keyword>
<dbReference type="OrthoDB" id="769662at2"/>
<reference evidence="5 6" key="1">
    <citation type="submission" date="2019-05" db="EMBL/GenBank/DDBJ databases">
        <title>Dyadobacter AR-3-8 sp. nov., isolated from arctic soil.</title>
        <authorList>
            <person name="Chaudhary D.K."/>
        </authorList>
    </citation>
    <scope>NUCLEOTIDE SEQUENCE [LARGE SCALE GENOMIC DNA]</scope>
    <source>
        <strain evidence="5 6">AR-3-8</strain>
    </source>
</reference>
<dbReference type="InterPro" id="IPR036388">
    <property type="entry name" value="WH-like_DNA-bd_sf"/>
</dbReference>
<evidence type="ECO:0000256" key="1">
    <source>
        <dbReference type="ARBA" id="ARBA00023015"/>
    </source>
</evidence>
<dbReference type="AlphaFoldDB" id="A0A4U6D5P6"/>
<dbReference type="EMBL" id="SZVO01000012">
    <property type="protein sequence ID" value="TKT89354.1"/>
    <property type="molecule type" value="Genomic_DNA"/>
</dbReference>
<keyword evidence="2" id="KW-0238">DNA-binding</keyword>
<proteinExistence type="predicted"/>
<name>A0A4U6D5P6_9BACT</name>
<dbReference type="InterPro" id="IPR002577">
    <property type="entry name" value="HTH_HxlR"/>
</dbReference>
<organism evidence="5 6">
    <name type="scientific">Dyadobacter frigoris</name>
    <dbReference type="NCBI Taxonomy" id="2576211"/>
    <lineage>
        <taxon>Bacteria</taxon>
        <taxon>Pseudomonadati</taxon>
        <taxon>Bacteroidota</taxon>
        <taxon>Cytophagia</taxon>
        <taxon>Cytophagales</taxon>
        <taxon>Spirosomataceae</taxon>
        <taxon>Dyadobacter</taxon>
    </lineage>
</organism>
<dbReference type="Proteomes" id="UP000304900">
    <property type="component" value="Unassembled WGS sequence"/>
</dbReference>
<gene>
    <name evidence="5" type="ORF">FDK13_23680</name>
</gene>
<evidence type="ECO:0000313" key="6">
    <source>
        <dbReference type="Proteomes" id="UP000304900"/>
    </source>
</evidence>